<keyword evidence="1" id="KW-0812">Transmembrane</keyword>
<organism evidence="2">
    <name type="scientific">marine sediment metagenome</name>
    <dbReference type="NCBI Taxonomy" id="412755"/>
    <lineage>
        <taxon>unclassified sequences</taxon>
        <taxon>metagenomes</taxon>
        <taxon>ecological metagenomes</taxon>
    </lineage>
</organism>
<dbReference type="InterPro" id="IPR029063">
    <property type="entry name" value="SAM-dependent_MTases_sf"/>
</dbReference>
<feature type="transmembrane region" description="Helical" evidence="1">
    <location>
        <begin position="588"/>
        <end position="610"/>
    </location>
</feature>
<feature type="transmembrane region" description="Helical" evidence="1">
    <location>
        <begin position="528"/>
        <end position="548"/>
    </location>
</feature>
<dbReference type="AlphaFoldDB" id="X1BLZ9"/>
<proteinExistence type="predicted"/>
<sequence>LGLTAPFFFSGVCLGILLSQKSEKVHIVYFYNLVGSSIGSFFVVLTIPIFGGEKLVLLIACFGIIASFLFLPKYQTDFSNYKNLFTKLSSIFTKFKNRFILVNIFSLILIITLIIFTPKFFKIRMAPQKTLSQLLNFPDSKILLTEWNAFSKVDVIESDKIHSAPGLSLKFPDPPPKQIGITTDGDDLSPITFCDNTKNTTDFLYYLPSYIAYILKPNSNVVLMNPGGGLDILSALQNNCKKITIVEKNPILINLLKEEYRDFNGNVLNSSKVKVINENDRNFIASSKKKYDLIFLCLDDSYKVVTAGTYSLGENYEYTVEAIKQYYNHLEINGILCISRWLQLPPSESLKIFSTILSSLDELNIKDPQDYVCAIRSFSTSFIMVKNGKFSNEEKQGVKDFCDERGFDLIYYSNIMPDETNKNIKINKPYYYECFSKIIGIDKEDFINEYEFDVSPTTDNKPFFFHFFKPSHIPKILASYGKTWQPFGGGGYLILFALLLISVLLSIMLIIIPLIIRSKRFNLKVYKWQIFVYFFAIGIGYLFIEIPLMQKFILYLGHPIYSVSTVLFSILFFSGLGSLILGKNTQYFSIKICALLILILILLMLSPVLLKNLMAYPFYIRFISCILILAPIGFLMGVPFPMGIRLTSKVSSDLIPWAWSVNGFSSVVSSILATIFTIFWGFNTVLIMAFFAYLLALISFIILKLYLK</sequence>
<feature type="transmembrane region" description="Helical" evidence="1">
    <location>
        <begin position="55"/>
        <end position="74"/>
    </location>
</feature>
<feature type="transmembrane region" description="Helical" evidence="1">
    <location>
        <begin position="686"/>
        <end position="707"/>
    </location>
</feature>
<comment type="caution">
    <text evidence="2">The sequence shown here is derived from an EMBL/GenBank/DDBJ whole genome shotgun (WGS) entry which is preliminary data.</text>
</comment>
<reference evidence="2" key="1">
    <citation type="journal article" date="2014" name="Front. Microbiol.">
        <title>High frequency of phylogenetically diverse reductive dehalogenase-homologous genes in deep subseafloor sedimentary metagenomes.</title>
        <authorList>
            <person name="Kawai M."/>
            <person name="Futagami T."/>
            <person name="Toyoda A."/>
            <person name="Takaki Y."/>
            <person name="Nishi S."/>
            <person name="Hori S."/>
            <person name="Arai W."/>
            <person name="Tsubouchi T."/>
            <person name="Morono Y."/>
            <person name="Uchiyama I."/>
            <person name="Ito T."/>
            <person name="Fujiyama A."/>
            <person name="Inagaki F."/>
            <person name="Takami H."/>
        </authorList>
    </citation>
    <scope>NUCLEOTIDE SEQUENCE</scope>
    <source>
        <strain evidence="2">Expedition CK06-06</strain>
    </source>
</reference>
<name>X1BLZ9_9ZZZZ</name>
<evidence type="ECO:0008006" key="3">
    <source>
        <dbReference type="Google" id="ProtNLM"/>
    </source>
</evidence>
<dbReference type="Gene3D" id="3.40.50.150">
    <property type="entry name" value="Vaccinia Virus protein VP39"/>
    <property type="match status" value="1"/>
</dbReference>
<dbReference type="SUPFAM" id="SSF53335">
    <property type="entry name" value="S-adenosyl-L-methionine-dependent methyltransferases"/>
    <property type="match status" value="1"/>
</dbReference>
<feature type="non-terminal residue" evidence="2">
    <location>
        <position position="1"/>
    </location>
</feature>
<keyword evidence="1" id="KW-0472">Membrane</keyword>
<feature type="transmembrane region" description="Helical" evidence="1">
    <location>
        <begin position="616"/>
        <end position="638"/>
    </location>
</feature>
<feature type="transmembrane region" description="Helical" evidence="1">
    <location>
        <begin position="28"/>
        <end position="49"/>
    </location>
</feature>
<evidence type="ECO:0000256" key="1">
    <source>
        <dbReference type="SAM" id="Phobius"/>
    </source>
</evidence>
<gene>
    <name evidence="2" type="ORF">S01H4_02382</name>
</gene>
<dbReference type="EMBL" id="BART01000513">
    <property type="protein sequence ID" value="GAG73146.1"/>
    <property type="molecule type" value="Genomic_DNA"/>
</dbReference>
<keyword evidence="1" id="KW-1133">Transmembrane helix</keyword>
<feature type="transmembrane region" description="Helical" evidence="1">
    <location>
        <begin position="659"/>
        <end position="680"/>
    </location>
</feature>
<evidence type="ECO:0000313" key="2">
    <source>
        <dbReference type="EMBL" id="GAG73146.1"/>
    </source>
</evidence>
<protein>
    <recommendedName>
        <fullName evidence="3">PABS domain-containing protein</fullName>
    </recommendedName>
</protein>
<feature type="transmembrane region" description="Helical" evidence="1">
    <location>
        <begin position="95"/>
        <end position="116"/>
    </location>
</feature>
<accession>X1BLZ9</accession>
<feature type="transmembrane region" description="Helical" evidence="1">
    <location>
        <begin position="560"/>
        <end position="581"/>
    </location>
</feature>
<dbReference type="CDD" id="cd02440">
    <property type="entry name" value="AdoMet_MTases"/>
    <property type="match status" value="1"/>
</dbReference>
<feature type="transmembrane region" description="Helical" evidence="1">
    <location>
        <begin position="492"/>
        <end position="516"/>
    </location>
</feature>